<dbReference type="Proteomes" id="UP000887572">
    <property type="component" value="Unplaced"/>
</dbReference>
<feature type="region of interest" description="Disordered" evidence="6">
    <location>
        <begin position="899"/>
        <end position="931"/>
    </location>
</feature>
<dbReference type="GO" id="GO:0000796">
    <property type="term" value="C:condensin complex"/>
    <property type="evidence" value="ECO:0007669"/>
    <property type="project" value="TreeGrafter"/>
</dbReference>
<keyword evidence="4" id="KW-0539">Nucleus</keyword>
<protein>
    <submittedName>
        <fullName evidence="9">Condensin complex subunit 1 C-terminal domain-containing protein</fullName>
    </submittedName>
</protein>
<dbReference type="InterPro" id="IPR016024">
    <property type="entry name" value="ARM-type_fold"/>
</dbReference>
<dbReference type="GO" id="GO:0000779">
    <property type="term" value="C:condensed chromosome, centromeric region"/>
    <property type="evidence" value="ECO:0007669"/>
    <property type="project" value="TreeGrafter"/>
</dbReference>
<dbReference type="Pfam" id="PF12717">
    <property type="entry name" value="Cnd1"/>
    <property type="match status" value="1"/>
</dbReference>
<keyword evidence="5" id="KW-0131">Cell cycle</keyword>
<feature type="region of interest" description="Disordered" evidence="6">
    <location>
        <begin position="1280"/>
        <end position="1322"/>
    </location>
</feature>
<evidence type="ECO:0000256" key="3">
    <source>
        <dbReference type="ARBA" id="ARBA00022776"/>
    </source>
</evidence>
<evidence type="ECO:0000256" key="1">
    <source>
        <dbReference type="ARBA" id="ARBA00004123"/>
    </source>
</evidence>
<dbReference type="GO" id="GO:0005634">
    <property type="term" value="C:nucleus"/>
    <property type="evidence" value="ECO:0007669"/>
    <property type="project" value="UniProtKB-SubCell"/>
</dbReference>
<keyword evidence="3" id="KW-0498">Mitosis</keyword>
<evidence type="ECO:0000256" key="2">
    <source>
        <dbReference type="ARBA" id="ARBA00022618"/>
    </source>
</evidence>
<evidence type="ECO:0000313" key="9">
    <source>
        <dbReference type="WBParaSite" id="Gr19_v10_g3416.t2"/>
    </source>
</evidence>
<dbReference type="PANTHER" id="PTHR14222:SF2">
    <property type="entry name" value="CONDENSIN COMPLEX SUBUNIT 1"/>
    <property type="match status" value="1"/>
</dbReference>
<dbReference type="GO" id="GO:0007076">
    <property type="term" value="P:mitotic chromosome condensation"/>
    <property type="evidence" value="ECO:0007669"/>
    <property type="project" value="InterPro"/>
</dbReference>
<dbReference type="WBParaSite" id="Gr19_v10_g3416.t2">
    <property type="protein sequence ID" value="Gr19_v10_g3416.t2"/>
    <property type="gene ID" value="Gr19_v10_g3416"/>
</dbReference>
<evidence type="ECO:0000256" key="6">
    <source>
        <dbReference type="SAM" id="MobiDB-lite"/>
    </source>
</evidence>
<reference evidence="9" key="1">
    <citation type="submission" date="2022-11" db="UniProtKB">
        <authorList>
            <consortium name="WormBaseParasite"/>
        </authorList>
    </citation>
    <scope>IDENTIFICATION</scope>
</reference>
<feature type="compositionally biased region" description="Low complexity" evidence="6">
    <location>
        <begin position="1280"/>
        <end position="1299"/>
    </location>
</feature>
<name>A0A914HSQ4_GLORO</name>
<sequence>MHPPPNKTYIVPKRMAETAATVAPFVIPQRDDDLLQCSNTIYYVGELIQDEDEIRDAVKMFRRGVLQGDFEHIATHFDHFFPLVRTADGGSAGITFDARHRVELAELLIDGLENLISTLQMHICDIATAGTATGHGNNNNAVEDITGAGLNRRYSNCLLMHVYLLSALTNHFEQHMNKITRSAAAENVGCGRGKRRVVHVEAEDDQIVQCWHKQDKRGKLVKVMYKLISLSVSTEDNEQFWRVDGGGDDAPTSAIRFLWTSRQIDDSLKICVLSMVCKFLENPDVCKAIGRTILYNMFMLLRHICIYWNMHKAVARALMDLAPRLDYFQSAQPTTFPFVDGIFSVQTDDEFEPLLREMIAYGSKLDTAVDSGGGTGGGRTTEAATRAFAFFISTTVEKKPELMHKHLAFIMPFVDNDPPILRNAVLFVCSEILLRCFDCKELDQTMRDQRDMLFAHLTDHMMDKSALVRTRVLNLWAKLASNPGAIPPVQLRLGLLWEARGRLNDDSMMVRKAAATLLTKLIRFNQFGADLHFDTFFVQFMNVRRRFATLWPTAAAANGAGGGDDGAGDGGAYAFEDAYAAVGDEQLLIEEDRADVQAVQRDRVRMELDQQLNALLFITEMEKALKQALEYIRQAQAQQLEIAELLHFVGECVKFRLRDSMHALKRAFNLIWRKDPNIVELVTDMAHEALFSKNEKTLIAQQRTAQNLVEAMRRATDEERISLEETVAQVFTKYGVHPKVLDEFWTYFDSADTELRLSAARLIVVVAKAKHRLILPQLDRLYELYRNRTEHIRIEMLRVLMTLAAATKQTAQDGNTGVLDTEQPSFRLDPKDKFVKLMSTFVFTELNSQDAKLWVPHCRQVVNVIYGACHRPNRVFKDLYDSMVGKTKKCLDELRPQMHADDASDQQQQQQSPTLGSQVEEMTTTTSPAANNECRRAELELVISRLLFFVGELVLKFLSYAESSFSVHIRDTILRQGRKSATATPNRPPSHHSVREKNAENGGDGGGEENGHDADDDGLGQEISEEEKNQMCLQRVLDKDTFAQDTIIGRTMPVLMAVLENHINWSNVVVESALLCLSKFMLVNARCCKTFLPSFFSFFDAASVRMRNNMIIMMTDLSFRFPNVFNTFNDVFIQKVRDENTGVRYTCLLMCMHLLLKDQIKINACVADMACCLLPDMNPSHIVTTAHGLFCEMGKKHNALYNNLPAIIDKLLADVDVSEQEDGEARVQQILQFLLQWVDNDQQKREKLVDKLVERHGDRVVGWRCVAQVLKAKEAALELQQQQLQQQPPQQQQQQQGAPKAGGGGRAAGGKGRGAAGRTPRR</sequence>
<dbReference type="InterPro" id="IPR026971">
    <property type="entry name" value="CND1/NCAPD3"/>
</dbReference>
<proteinExistence type="predicted"/>
<evidence type="ECO:0000256" key="5">
    <source>
        <dbReference type="ARBA" id="ARBA00023306"/>
    </source>
</evidence>
<dbReference type="PANTHER" id="PTHR14222">
    <property type="entry name" value="CONDENSIN"/>
    <property type="match status" value="1"/>
</dbReference>
<feature type="compositionally biased region" description="Polar residues" evidence="6">
    <location>
        <begin position="913"/>
        <end position="930"/>
    </location>
</feature>
<dbReference type="SUPFAM" id="SSF48371">
    <property type="entry name" value="ARM repeat"/>
    <property type="match status" value="1"/>
</dbReference>
<accession>A0A914HSQ4</accession>
<keyword evidence="8" id="KW-1185">Reference proteome</keyword>
<keyword evidence="2" id="KW-0132">Cell division</keyword>
<dbReference type="GO" id="GO:0010032">
    <property type="term" value="P:meiotic chromosome condensation"/>
    <property type="evidence" value="ECO:0007669"/>
    <property type="project" value="TreeGrafter"/>
</dbReference>
<dbReference type="InterPro" id="IPR032682">
    <property type="entry name" value="Cnd1_C"/>
</dbReference>
<feature type="compositionally biased region" description="Gly residues" evidence="6">
    <location>
        <begin position="1300"/>
        <end position="1315"/>
    </location>
</feature>
<feature type="domain" description="Condensin complex subunit 1 C-terminal" evidence="7">
    <location>
        <begin position="1106"/>
        <end position="1270"/>
    </location>
</feature>
<evidence type="ECO:0000256" key="4">
    <source>
        <dbReference type="ARBA" id="ARBA00023242"/>
    </source>
</evidence>
<dbReference type="GO" id="GO:0042393">
    <property type="term" value="F:histone binding"/>
    <property type="evidence" value="ECO:0007669"/>
    <property type="project" value="TreeGrafter"/>
</dbReference>
<comment type="subcellular location">
    <subcellularLocation>
        <location evidence="1">Nucleus</location>
    </subcellularLocation>
</comment>
<organism evidence="8 9">
    <name type="scientific">Globodera rostochiensis</name>
    <name type="common">Golden nematode worm</name>
    <name type="synonym">Heterodera rostochiensis</name>
    <dbReference type="NCBI Taxonomy" id="31243"/>
    <lineage>
        <taxon>Eukaryota</taxon>
        <taxon>Metazoa</taxon>
        <taxon>Ecdysozoa</taxon>
        <taxon>Nematoda</taxon>
        <taxon>Chromadorea</taxon>
        <taxon>Rhabditida</taxon>
        <taxon>Tylenchina</taxon>
        <taxon>Tylenchomorpha</taxon>
        <taxon>Tylenchoidea</taxon>
        <taxon>Heteroderidae</taxon>
        <taxon>Heteroderinae</taxon>
        <taxon>Globodera</taxon>
    </lineage>
</organism>
<evidence type="ECO:0000259" key="7">
    <source>
        <dbReference type="Pfam" id="PF12717"/>
    </source>
</evidence>
<dbReference type="GO" id="GO:0051301">
    <property type="term" value="P:cell division"/>
    <property type="evidence" value="ECO:0007669"/>
    <property type="project" value="UniProtKB-KW"/>
</dbReference>
<evidence type="ECO:0000313" key="8">
    <source>
        <dbReference type="Proteomes" id="UP000887572"/>
    </source>
</evidence>
<feature type="region of interest" description="Disordered" evidence="6">
    <location>
        <begin position="976"/>
        <end position="1019"/>
    </location>
</feature>